<keyword evidence="3" id="KW-0285">Flavoprotein</keyword>
<dbReference type="PRINTS" id="PR00411">
    <property type="entry name" value="PNDRDTASEI"/>
</dbReference>
<dbReference type="GO" id="GO:0003955">
    <property type="term" value="F:NAD(P)H dehydrogenase (quinone) activity"/>
    <property type="evidence" value="ECO:0007669"/>
    <property type="project" value="TreeGrafter"/>
</dbReference>
<dbReference type="Proteomes" id="UP000198775">
    <property type="component" value="Unassembled WGS sequence"/>
</dbReference>
<protein>
    <submittedName>
        <fullName evidence="8">NADH dehydrogenase</fullName>
    </submittedName>
</protein>
<feature type="region of interest" description="Disordered" evidence="6">
    <location>
        <begin position="392"/>
        <end position="414"/>
    </location>
</feature>
<dbReference type="InterPro" id="IPR051169">
    <property type="entry name" value="NADH-Q_oxidoreductase"/>
</dbReference>
<dbReference type="OrthoDB" id="38899at2157"/>
<evidence type="ECO:0000256" key="5">
    <source>
        <dbReference type="ARBA" id="ARBA00023002"/>
    </source>
</evidence>
<dbReference type="PANTHER" id="PTHR42913:SF3">
    <property type="entry name" value="64 KDA MITOCHONDRIAL NADH DEHYDROGENASE (EUROFUNG)"/>
    <property type="match status" value="1"/>
</dbReference>
<dbReference type="SUPFAM" id="SSF51905">
    <property type="entry name" value="FAD/NAD(P)-binding domain"/>
    <property type="match status" value="2"/>
</dbReference>
<comment type="similarity">
    <text evidence="2">Belongs to the NADH dehydrogenase family.</text>
</comment>
<gene>
    <name evidence="8" type="ORF">SAMN05216388_100670</name>
</gene>
<name>A0A1H8KHX8_9EURY</name>
<evidence type="ECO:0000256" key="2">
    <source>
        <dbReference type="ARBA" id="ARBA00005272"/>
    </source>
</evidence>
<accession>A0A1H8KHX8</accession>
<dbReference type="EMBL" id="FOCX01000006">
    <property type="protein sequence ID" value="SEN92573.1"/>
    <property type="molecule type" value="Genomic_DNA"/>
</dbReference>
<dbReference type="Gene3D" id="3.50.50.100">
    <property type="match status" value="1"/>
</dbReference>
<keyword evidence="9" id="KW-1185">Reference proteome</keyword>
<comment type="cofactor">
    <cofactor evidence="1">
        <name>FAD</name>
        <dbReference type="ChEBI" id="CHEBI:57692"/>
    </cofactor>
</comment>
<evidence type="ECO:0000313" key="8">
    <source>
        <dbReference type="EMBL" id="SEN92573.1"/>
    </source>
</evidence>
<reference evidence="9" key="1">
    <citation type="submission" date="2016-10" db="EMBL/GenBank/DDBJ databases">
        <authorList>
            <person name="Varghese N."/>
            <person name="Submissions S."/>
        </authorList>
    </citation>
    <scope>NUCLEOTIDE SEQUENCE [LARGE SCALE GENOMIC DNA]</scope>
    <source>
        <strain evidence="9">IBRC-M 10043</strain>
    </source>
</reference>
<dbReference type="InterPro" id="IPR023753">
    <property type="entry name" value="FAD/NAD-binding_dom"/>
</dbReference>
<dbReference type="RefSeq" id="WP_092659058.1">
    <property type="nucleotide sequence ID" value="NZ_FOCX01000006.1"/>
</dbReference>
<dbReference type="PANTHER" id="PTHR42913">
    <property type="entry name" value="APOPTOSIS-INDUCING FACTOR 1"/>
    <property type="match status" value="1"/>
</dbReference>
<dbReference type="InterPro" id="IPR036188">
    <property type="entry name" value="FAD/NAD-bd_sf"/>
</dbReference>
<evidence type="ECO:0000256" key="6">
    <source>
        <dbReference type="SAM" id="MobiDB-lite"/>
    </source>
</evidence>
<proteinExistence type="inferred from homology"/>
<dbReference type="AlphaFoldDB" id="A0A1H8KHX8"/>
<dbReference type="GO" id="GO:0019646">
    <property type="term" value="P:aerobic electron transport chain"/>
    <property type="evidence" value="ECO:0007669"/>
    <property type="project" value="TreeGrafter"/>
</dbReference>
<dbReference type="Pfam" id="PF07992">
    <property type="entry name" value="Pyr_redox_2"/>
    <property type="match status" value="1"/>
</dbReference>
<feature type="domain" description="FAD/NAD(P)-binding" evidence="7">
    <location>
        <begin position="1"/>
        <end position="292"/>
    </location>
</feature>
<evidence type="ECO:0000259" key="7">
    <source>
        <dbReference type="Pfam" id="PF07992"/>
    </source>
</evidence>
<keyword evidence="5" id="KW-0560">Oxidoreductase</keyword>
<evidence type="ECO:0000313" key="9">
    <source>
        <dbReference type="Proteomes" id="UP000198775"/>
    </source>
</evidence>
<evidence type="ECO:0000256" key="4">
    <source>
        <dbReference type="ARBA" id="ARBA00022827"/>
    </source>
</evidence>
<feature type="compositionally biased region" description="Acidic residues" evidence="6">
    <location>
        <begin position="405"/>
        <end position="414"/>
    </location>
</feature>
<sequence>MKIAVFGAGYAGLTLARRLEQQLPPEVNLVVVDEDEAHLVQHELHRAIRRPSIAEDITVPLTECFERAEIRQARVTDLDAEAGVATLDGDEELAYDVGAVCLGAETAFYDLPGVEAHATPLKRLDDAERIRADVLEAFDAGDARIVVGGAGLSGIQVAGELAALAREVGAGDAAEITLLEQQETVAPNFPERFQRAVDQQLRDRGITVRTDAAVDGADGNTITLDGGTTIDYDVFVWTGGIRGPDALAGDRPLVRSRLQLAGDTFVVGDAARVVDADGQAVPASAQAAIREARVAAANIEKLVDHRIGDSNGEFEPRLEDFQFDSPGWLVSVGDGAVAQVGGTVLTGPAAVALKATVGVGYLTSVGAVRKAVGLVGEELDLDGVPDEAVDAFEEEDGEPAAVDVAVDEEEDGND</sequence>
<organism evidence="8 9">
    <name type="scientific">Halorientalis persicus</name>
    <dbReference type="NCBI Taxonomy" id="1367881"/>
    <lineage>
        <taxon>Archaea</taxon>
        <taxon>Methanobacteriati</taxon>
        <taxon>Methanobacteriota</taxon>
        <taxon>Stenosarchaea group</taxon>
        <taxon>Halobacteria</taxon>
        <taxon>Halobacteriales</taxon>
        <taxon>Haloarculaceae</taxon>
        <taxon>Halorientalis</taxon>
    </lineage>
</organism>
<evidence type="ECO:0000256" key="3">
    <source>
        <dbReference type="ARBA" id="ARBA00022630"/>
    </source>
</evidence>
<evidence type="ECO:0000256" key="1">
    <source>
        <dbReference type="ARBA" id="ARBA00001974"/>
    </source>
</evidence>
<keyword evidence="4" id="KW-0274">FAD</keyword>